<keyword evidence="8" id="KW-0862">Zinc</keyword>
<dbReference type="OrthoDB" id="107372at2759"/>
<evidence type="ECO:0000256" key="4">
    <source>
        <dbReference type="ARBA" id="ARBA00022448"/>
    </source>
</evidence>
<evidence type="ECO:0000256" key="12">
    <source>
        <dbReference type="ARBA" id="ARBA00023140"/>
    </source>
</evidence>
<dbReference type="EMBL" id="JH993039">
    <property type="protein sequence ID" value="EKX39464.1"/>
    <property type="molecule type" value="Genomic_DNA"/>
</dbReference>
<gene>
    <name evidence="14" type="ORF">GUITHDRAFT_143464</name>
</gene>
<keyword evidence="16" id="KW-1185">Reference proteome</keyword>
<accession>L1IU80</accession>
<dbReference type="HOGENOM" id="CLU_1108823_0_0_1"/>
<evidence type="ECO:0000313" key="14">
    <source>
        <dbReference type="EMBL" id="EKX39464.1"/>
    </source>
</evidence>
<keyword evidence="10" id="KW-1133">Transmembrane helix</keyword>
<dbReference type="PANTHER" id="PTHR12888">
    <property type="entry name" value="PEROXISOME ASSEMBLY PROTEIN 12 PEROXIN-12"/>
    <property type="match status" value="1"/>
</dbReference>
<sequence>MEGLERLEGLTELGGPSLFEVVGADRLAAAAAAALDHVLRVWGIRASRRFWWVRSYREEVIGIARLLLERQSMEGRNASAGEGFFGLIREAAAGGVPSARQKRLSLIFLVAMPYVQAKIDSLIRRPEDEELEAAPLPSGNFEPPVEGRLWAQALGQPAGSVWRPPASLAWTWLDWARAVWPWVQALKEGWVLAYQIGYLFSKTPFSSPWLHLLGLKLRRMTSEDFIRLEQMLRSARAAQFAWADKHAMSRY</sequence>
<dbReference type="GO" id="GO:1990429">
    <property type="term" value="C:peroxisomal importomer complex"/>
    <property type="evidence" value="ECO:0007669"/>
    <property type="project" value="TreeGrafter"/>
</dbReference>
<evidence type="ECO:0000256" key="6">
    <source>
        <dbReference type="ARBA" id="ARBA00022723"/>
    </source>
</evidence>
<dbReference type="KEGG" id="gtt:GUITHDRAFT_143464"/>
<evidence type="ECO:0000256" key="8">
    <source>
        <dbReference type="ARBA" id="ARBA00022833"/>
    </source>
</evidence>
<reference evidence="14 16" key="1">
    <citation type="journal article" date="2012" name="Nature">
        <title>Algal genomes reveal evolutionary mosaicism and the fate of nucleomorphs.</title>
        <authorList>
            <consortium name="DOE Joint Genome Institute"/>
            <person name="Curtis B.A."/>
            <person name="Tanifuji G."/>
            <person name="Burki F."/>
            <person name="Gruber A."/>
            <person name="Irimia M."/>
            <person name="Maruyama S."/>
            <person name="Arias M.C."/>
            <person name="Ball S.G."/>
            <person name="Gile G.H."/>
            <person name="Hirakawa Y."/>
            <person name="Hopkins J.F."/>
            <person name="Kuo A."/>
            <person name="Rensing S.A."/>
            <person name="Schmutz J."/>
            <person name="Symeonidi A."/>
            <person name="Elias M."/>
            <person name="Eveleigh R.J."/>
            <person name="Herman E.K."/>
            <person name="Klute M.J."/>
            <person name="Nakayama T."/>
            <person name="Obornik M."/>
            <person name="Reyes-Prieto A."/>
            <person name="Armbrust E.V."/>
            <person name="Aves S.J."/>
            <person name="Beiko R.G."/>
            <person name="Coutinho P."/>
            <person name="Dacks J.B."/>
            <person name="Durnford D.G."/>
            <person name="Fast N.M."/>
            <person name="Green B.R."/>
            <person name="Grisdale C.J."/>
            <person name="Hempel F."/>
            <person name="Henrissat B."/>
            <person name="Hoppner M.P."/>
            <person name="Ishida K."/>
            <person name="Kim E."/>
            <person name="Koreny L."/>
            <person name="Kroth P.G."/>
            <person name="Liu Y."/>
            <person name="Malik S.B."/>
            <person name="Maier U.G."/>
            <person name="McRose D."/>
            <person name="Mock T."/>
            <person name="Neilson J.A."/>
            <person name="Onodera N.T."/>
            <person name="Poole A.M."/>
            <person name="Pritham E.J."/>
            <person name="Richards T.A."/>
            <person name="Rocap G."/>
            <person name="Roy S.W."/>
            <person name="Sarai C."/>
            <person name="Schaack S."/>
            <person name="Shirato S."/>
            <person name="Slamovits C.H."/>
            <person name="Spencer D.F."/>
            <person name="Suzuki S."/>
            <person name="Worden A.Z."/>
            <person name="Zauner S."/>
            <person name="Barry K."/>
            <person name="Bell C."/>
            <person name="Bharti A.K."/>
            <person name="Crow J.A."/>
            <person name="Grimwood J."/>
            <person name="Kramer R."/>
            <person name="Lindquist E."/>
            <person name="Lucas S."/>
            <person name="Salamov A."/>
            <person name="McFadden G.I."/>
            <person name="Lane C.E."/>
            <person name="Keeling P.J."/>
            <person name="Gray M.W."/>
            <person name="Grigoriev I.V."/>
            <person name="Archibald J.M."/>
        </authorList>
    </citation>
    <scope>NUCLEOTIDE SEQUENCE</scope>
    <source>
        <strain evidence="14 16">CCMP2712</strain>
    </source>
</reference>
<dbReference type="OMA" id="XLYSPEN"/>
<dbReference type="PANTHER" id="PTHR12888:SF0">
    <property type="entry name" value="PEROXISOME ASSEMBLY PROTEIN 12"/>
    <property type="match status" value="1"/>
</dbReference>
<dbReference type="eggNOG" id="KOG0826">
    <property type="taxonomic scope" value="Eukaryota"/>
</dbReference>
<evidence type="ECO:0000256" key="3">
    <source>
        <dbReference type="ARBA" id="ARBA00008704"/>
    </source>
</evidence>
<evidence type="ECO:0000256" key="11">
    <source>
        <dbReference type="ARBA" id="ARBA00023136"/>
    </source>
</evidence>
<keyword evidence="11" id="KW-0472">Membrane</keyword>
<evidence type="ECO:0000313" key="16">
    <source>
        <dbReference type="Proteomes" id="UP000011087"/>
    </source>
</evidence>
<dbReference type="EnsemblProtists" id="EKX39464">
    <property type="protein sequence ID" value="EKX39464"/>
    <property type="gene ID" value="GUITHDRAFT_143464"/>
</dbReference>
<comment type="pathway">
    <text evidence="2">Protein modification; protein ubiquitination.</text>
</comment>
<dbReference type="GO" id="GO:0005778">
    <property type="term" value="C:peroxisomal membrane"/>
    <property type="evidence" value="ECO:0007669"/>
    <property type="project" value="UniProtKB-SubCell"/>
</dbReference>
<evidence type="ECO:0000256" key="2">
    <source>
        <dbReference type="ARBA" id="ARBA00004906"/>
    </source>
</evidence>
<reference evidence="16" key="2">
    <citation type="submission" date="2012-11" db="EMBL/GenBank/DDBJ databases">
        <authorList>
            <person name="Kuo A."/>
            <person name="Curtis B.A."/>
            <person name="Tanifuji G."/>
            <person name="Burki F."/>
            <person name="Gruber A."/>
            <person name="Irimia M."/>
            <person name="Maruyama S."/>
            <person name="Arias M.C."/>
            <person name="Ball S.G."/>
            <person name="Gile G.H."/>
            <person name="Hirakawa Y."/>
            <person name="Hopkins J.F."/>
            <person name="Rensing S.A."/>
            <person name="Schmutz J."/>
            <person name="Symeonidi A."/>
            <person name="Elias M."/>
            <person name="Eveleigh R.J."/>
            <person name="Herman E.K."/>
            <person name="Klute M.J."/>
            <person name="Nakayama T."/>
            <person name="Obornik M."/>
            <person name="Reyes-Prieto A."/>
            <person name="Armbrust E.V."/>
            <person name="Aves S.J."/>
            <person name="Beiko R.G."/>
            <person name="Coutinho P."/>
            <person name="Dacks J.B."/>
            <person name="Durnford D.G."/>
            <person name="Fast N.M."/>
            <person name="Green B.R."/>
            <person name="Grisdale C."/>
            <person name="Hempe F."/>
            <person name="Henrissat B."/>
            <person name="Hoppner M.P."/>
            <person name="Ishida K.-I."/>
            <person name="Kim E."/>
            <person name="Koreny L."/>
            <person name="Kroth P.G."/>
            <person name="Liu Y."/>
            <person name="Malik S.-B."/>
            <person name="Maier U.G."/>
            <person name="McRose D."/>
            <person name="Mock T."/>
            <person name="Neilson J.A."/>
            <person name="Onodera N.T."/>
            <person name="Poole A.M."/>
            <person name="Pritham E.J."/>
            <person name="Richards T.A."/>
            <person name="Rocap G."/>
            <person name="Roy S.W."/>
            <person name="Sarai C."/>
            <person name="Schaack S."/>
            <person name="Shirato S."/>
            <person name="Slamovits C.H."/>
            <person name="Spencer D.F."/>
            <person name="Suzuki S."/>
            <person name="Worden A.Z."/>
            <person name="Zauner S."/>
            <person name="Barry K."/>
            <person name="Bell C."/>
            <person name="Bharti A.K."/>
            <person name="Crow J.A."/>
            <person name="Grimwood J."/>
            <person name="Kramer R."/>
            <person name="Lindquist E."/>
            <person name="Lucas S."/>
            <person name="Salamov A."/>
            <person name="McFadden G.I."/>
            <person name="Lane C.E."/>
            <person name="Keeling P.J."/>
            <person name="Gray M.W."/>
            <person name="Grigoriev I.V."/>
            <person name="Archibald J.M."/>
        </authorList>
    </citation>
    <scope>NUCLEOTIDE SEQUENCE</scope>
    <source>
        <strain evidence="16">CCMP2712</strain>
    </source>
</reference>
<dbReference type="GO" id="GO:0004842">
    <property type="term" value="F:ubiquitin-protein transferase activity"/>
    <property type="evidence" value="ECO:0007669"/>
    <property type="project" value="TreeGrafter"/>
</dbReference>
<reference evidence="15" key="3">
    <citation type="submission" date="2015-06" db="UniProtKB">
        <authorList>
            <consortium name="EnsemblProtists"/>
        </authorList>
    </citation>
    <scope>IDENTIFICATION</scope>
</reference>
<dbReference type="STRING" id="905079.L1IU80"/>
<evidence type="ECO:0000256" key="9">
    <source>
        <dbReference type="ARBA" id="ARBA00022927"/>
    </source>
</evidence>
<dbReference type="GeneID" id="17296181"/>
<evidence type="ECO:0000256" key="5">
    <source>
        <dbReference type="ARBA" id="ARBA00022692"/>
    </source>
</evidence>
<dbReference type="GO" id="GO:0008270">
    <property type="term" value="F:zinc ion binding"/>
    <property type="evidence" value="ECO:0007669"/>
    <property type="project" value="UniProtKB-KW"/>
</dbReference>
<proteinExistence type="inferred from homology"/>
<evidence type="ECO:0000256" key="1">
    <source>
        <dbReference type="ARBA" id="ARBA00004585"/>
    </source>
</evidence>
<keyword evidence="7" id="KW-0863">Zinc-finger</keyword>
<keyword evidence="12" id="KW-0576">Peroxisome</keyword>
<dbReference type="GO" id="GO:0016558">
    <property type="term" value="P:protein import into peroxisome matrix"/>
    <property type="evidence" value="ECO:0007669"/>
    <property type="project" value="InterPro"/>
</dbReference>
<dbReference type="RefSeq" id="XP_005826444.1">
    <property type="nucleotide sequence ID" value="XM_005826387.1"/>
</dbReference>
<evidence type="ECO:0000256" key="7">
    <source>
        <dbReference type="ARBA" id="ARBA00022771"/>
    </source>
</evidence>
<dbReference type="Proteomes" id="UP000011087">
    <property type="component" value="Unassembled WGS sequence"/>
</dbReference>
<feature type="domain" description="Pex N-terminal" evidence="13">
    <location>
        <begin position="29"/>
        <end position="229"/>
    </location>
</feature>
<comment type="similarity">
    <text evidence="3">Belongs to the pex2/pex10/pex12 family.</text>
</comment>
<evidence type="ECO:0000259" key="13">
    <source>
        <dbReference type="Pfam" id="PF04757"/>
    </source>
</evidence>
<name>L1IU80_GUITC</name>
<comment type="subcellular location">
    <subcellularLocation>
        <location evidence="1">Peroxisome membrane</location>
        <topology evidence="1">Multi-pass membrane protein</topology>
    </subcellularLocation>
</comment>
<dbReference type="InterPro" id="IPR017375">
    <property type="entry name" value="PEX12"/>
</dbReference>
<evidence type="ECO:0000313" key="15">
    <source>
        <dbReference type="EnsemblProtists" id="EKX39464"/>
    </source>
</evidence>
<dbReference type="AlphaFoldDB" id="L1IU80"/>
<dbReference type="GO" id="GO:0006513">
    <property type="term" value="P:protein monoubiquitination"/>
    <property type="evidence" value="ECO:0007669"/>
    <property type="project" value="TreeGrafter"/>
</dbReference>
<dbReference type="PaxDb" id="55529-EKX39464"/>
<keyword evidence="4" id="KW-0813">Transport</keyword>
<dbReference type="Pfam" id="PF04757">
    <property type="entry name" value="Pex2_Pex12"/>
    <property type="match status" value="1"/>
</dbReference>
<protein>
    <recommendedName>
        <fullName evidence="13">Pex N-terminal domain-containing protein</fullName>
    </recommendedName>
</protein>
<dbReference type="InterPro" id="IPR006845">
    <property type="entry name" value="Pex_N"/>
</dbReference>
<evidence type="ECO:0000256" key="10">
    <source>
        <dbReference type="ARBA" id="ARBA00022989"/>
    </source>
</evidence>
<keyword evidence="5" id="KW-0812">Transmembrane</keyword>
<organism evidence="14">
    <name type="scientific">Guillardia theta (strain CCMP2712)</name>
    <name type="common">Cryptophyte</name>
    <dbReference type="NCBI Taxonomy" id="905079"/>
    <lineage>
        <taxon>Eukaryota</taxon>
        <taxon>Cryptophyceae</taxon>
        <taxon>Pyrenomonadales</taxon>
        <taxon>Geminigeraceae</taxon>
        <taxon>Guillardia</taxon>
    </lineage>
</organism>
<keyword evidence="9" id="KW-0653">Protein transport</keyword>
<keyword evidence="6" id="KW-0479">Metal-binding</keyword>